<name>A0A8S3BND3_9BILA</name>
<accession>A0A8S3BND3</accession>
<feature type="compositionally biased region" description="Polar residues" evidence="1">
    <location>
        <begin position="204"/>
        <end position="221"/>
    </location>
</feature>
<feature type="compositionally biased region" description="Polar residues" evidence="1">
    <location>
        <begin position="353"/>
        <end position="367"/>
    </location>
</feature>
<gene>
    <name evidence="2" type="ORF">BYL167_LOCUS50065</name>
</gene>
<feature type="compositionally biased region" description="Basic and acidic residues" evidence="1">
    <location>
        <begin position="222"/>
        <end position="232"/>
    </location>
</feature>
<sequence>MPTGKVYYVDRPFYSEIKKSKDDHDNNSSAVHSTVLSRSSSVDTLSDKRYRQHRHHTHHTHHTHQQQQQPQQPQQQPQQQQQQQQQNHKYPPNLSLEKSEQKMTMSGRLASNNNLTTAITSSPFKPINTNRKKRFSSFEPTPESLDRVFDVIIAADKQREKHEFWKEKFDHRTINSRPPIPPIRTHDTANSNTIPSLRPKPTHLTVNSISNPTDSRSQSYINKRDSSHDPHNRYNNCPLEDCFRRRTSIVQQQQQHQQKFQELQPQRNYSPNTIYSTNYPKQQLPPTGKPPLPATTTTTTTATNQPPVRIFPLLNGRIGRAPQARQTSDELSSTSEIWAARSSVEAESHPSKKSTTQTRFQSAVNRNRANDQKITNKKRASSVEQQKPNPVQTKNITTPTTRSKFFDLFKFSR</sequence>
<dbReference type="AlphaFoldDB" id="A0A8S3BND3"/>
<feature type="compositionally biased region" description="Polar residues" evidence="1">
    <location>
        <begin position="27"/>
        <end position="44"/>
    </location>
</feature>
<protein>
    <submittedName>
        <fullName evidence="2">Uncharacterized protein</fullName>
    </submittedName>
</protein>
<reference evidence="2" key="1">
    <citation type="submission" date="2021-02" db="EMBL/GenBank/DDBJ databases">
        <authorList>
            <person name="Nowell W R."/>
        </authorList>
    </citation>
    <scope>NUCLEOTIDE SEQUENCE</scope>
</reference>
<feature type="compositionally biased region" description="Polar residues" evidence="1">
    <location>
        <begin position="267"/>
        <end position="279"/>
    </location>
</feature>
<evidence type="ECO:0000313" key="2">
    <source>
        <dbReference type="EMBL" id="CAF4847361.1"/>
    </source>
</evidence>
<organism evidence="2 3">
    <name type="scientific">Rotaria magnacalcarata</name>
    <dbReference type="NCBI Taxonomy" id="392030"/>
    <lineage>
        <taxon>Eukaryota</taxon>
        <taxon>Metazoa</taxon>
        <taxon>Spiralia</taxon>
        <taxon>Gnathifera</taxon>
        <taxon>Rotifera</taxon>
        <taxon>Eurotatoria</taxon>
        <taxon>Bdelloidea</taxon>
        <taxon>Philodinida</taxon>
        <taxon>Philodinidae</taxon>
        <taxon>Rotaria</taxon>
    </lineage>
</organism>
<feature type="region of interest" description="Disordered" evidence="1">
    <location>
        <begin position="341"/>
        <end position="399"/>
    </location>
</feature>
<feature type="region of interest" description="Disordered" evidence="1">
    <location>
        <begin position="18"/>
        <end position="93"/>
    </location>
</feature>
<feature type="compositionally biased region" description="Basic residues" evidence="1">
    <location>
        <begin position="50"/>
        <end position="64"/>
    </location>
</feature>
<proteinExistence type="predicted"/>
<feature type="compositionally biased region" description="Polar residues" evidence="1">
    <location>
        <begin position="382"/>
        <end position="399"/>
    </location>
</feature>
<feature type="compositionally biased region" description="Low complexity" evidence="1">
    <location>
        <begin position="294"/>
        <end position="307"/>
    </location>
</feature>
<feature type="region of interest" description="Disordered" evidence="1">
    <location>
        <begin position="173"/>
        <end position="234"/>
    </location>
</feature>
<dbReference type="Proteomes" id="UP000681967">
    <property type="component" value="Unassembled WGS sequence"/>
</dbReference>
<feature type="compositionally biased region" description="Low complexity" evidence="1">
    <location>
        <begin position="251"/>
        <end position="266"/>
    </location>
</feature>
<comment type="caution">
    <text evidence="2">The sequence shown here is derived from an EMBL/GenBank/DDBJ whole genome shotgun (WGS) entry which is preliminary data.</text>
</comment>
<evidence type="ECO:0000256" key="1">
    <source>
        <dbReference type="SAM" id="MobiDB-lite"/>
    </source>
</evidence>
<feature type="compositionally biased region" description="Low complexity" evidence="1">
    <location>
        <begin position="65"/>
        <end position="86"/>
    </location>
</feature>
<dbReference type="EMBL" id="CAJOBH010151405">
    <property type="protein sequence ID" value="CAF4847361.1"/>
    <property type="molecule type" value="Genomic_DNA"/>
</dbReference>
<feature type="region of interest" description="Disordered" evidence="1">
    <location>
        <begin position="249"/>
        <end position="307"/>
    </location>
</feature>
<evidence type="ECO:0000313" key="3">
    <source>
        <dbReference type="Proteomes" id="UP000681967"/>
    </source>
</evidence>